<evidence type="ECO:0000256" key="4">
    <source>
        <dbReference type="ARBA" id="ARBA00022525"/>
    </source>
</evidence>
<evidence type="ECO:0000256" key="7">
    <source>
        <dbReference type="SAM" id="SignalP"/>
    </source>
</evidence>
<keyword evidence="4" id="KW-0964">Secreted</keyword>
<keyword evidence="5" id="KW-0325">Glycoprotein</keyword>
<dbReference type="AlphaFoldDB" id="A0A4W5QGH9"/>
<dbReference type="GO" id="GO:0005133">
    <property type="term" value="F:type II interferon receptor binding"/>
    <property type="evidence" value="ECO:0007669"/>
    <property type="project" value="InterPro"/>
</dbReference>
<dbReference type="Ensembl" id="ENSHHUT00000073966.1">
    <property type="protein sequence ID" value="ENSHHUP00000071584.1"/>
    <property type="gene ID" value="ENSHHUG00000042030.1"/>
</dbReference>
<evidence type="ECO:0000256" key="6">
    <source>
        <dbReference type="SAM" id="MobiDB-lite"/>
    </source>
</evidence>
<comment type="similarity">
    <text evidence="2">Belongs to the type II (or gamma) interferon family.</text>
</comment>
<feature type="signal peptide" evidence="7">
    <location>
        <begin position="1"/>
        <end position="24"/>
    </location>
</feature>
<dbReference type="GO" id="GO:0006955">
    <property type="term" value="P:immune response"/>
    <property type="evidence" value="ECO:0007669"/>
    <property type="project" value="InterPro"/>
</dbReference>
<dbReference type="PANTHER" id="PTHR11419:SF0">
    <property type="entry name" value="INTERFERON GAMMA"/>
    <property type="match status" value="1"/>
</dbReference>
<keyword evidence="7" id="KW-0732">Signal</keyword>
<dbReference type="GO" id="GO:0005125">
    <property type="term" value="F:cytokine activity"/>
    <property type="evidence" value="ECO:0007669"/>
    <property type="project" value="UniProtKB-KW"/>
</dbReference>
<comment type="subcellular location">
    <subcellularLocation>
        <location evidence="1">Secreted</location>
    </subcellularLocation>
</comment>
<reference evidence="9" key="1">
    <citation type="submission" date="2018-06" db="EMBL/GenBank/DDBJ databases">
        <title>Genome assembly of Danube salmon.</title>
        <authorList>
            <person name="Macqueen D.J."/>
            <person name="Gundappa M.K."/>
        </authorList>
    </citation>
    <scope>NUCLEOTIDE SEQUENCE [LARGE SCALE GENOMIC DNA]</scope>
</reference>
<evidence type="ECO:0000256" key="5">
    <source>
        <dbReference type="ARBA" id="ARBA00023180"/>
    </source>
</evidence>
<evidence type="ECO:0000313" key="8">
    <source>
        <dbReference type="Ensembl" id="ENSHHUP00000071584.1"/>
    </source>
</evidence>
<dbReference type="Proteomes" id="UP000314982">
    <property type="component" value="Unassembled WGS sequence"/>
</dbReference>
<evidence type="ECO:0000256" key="2">
    <source>
        <dbReference type="ARBA" id="ARBA00007566"/>
    </source>
</evidence>
<sequence length="158" mass="18032">MDVLLRAVMCFCLMGWMTLGWSNAAQLTSNTMKSNIDKLKVHYTDRQLPNGRPTVGQNREISFLMGGQQPKKGGGVAIYVKGTLRRPNLSMTRFPSKTLVRNCVTSQNAYFYTSDTTVQEKALSELFTIYEKASKLGHLKKDNRRKRRQAQRLKSHIM</sequence>
<evidence type="ECO:0000256" key="1">
    <source>
        <dbReference type="ARBA" id="ARBA00004613"/>
    </source>
</evidence>
<dbReference type="Gene3D" id="1.20.1250.10">
    <property type="match status" value="1"/>
</dbReference>
<reference evidence="8" key="2">
    <citation type="submission" date="2025-08" db="UniProtKB">
        <authorList>
            <consortium name="Ensembl"/>
        </authorList>
    </citation>
    <scope>IDENTIFICATION</scope>
</reference>
<evidence type="ECO:0000256" key="3">
    <source>
        <dbReference type="ARBA" id="ARBA00022514"/>
    </source>
</evidence>
<dbReference type="GeneTree" id="ENSGT01060000248984"/>
<accession>A0A4W5QGH9</accession>
<protein>
    <submittedName>
        <fullName evidence="8">Uncharacterized protein</fullName>
    </submittedName>
</protein>
<organism evidence="8 9">
    <name type="scientific">Hucho hucho</name>
    <name type="common">huchen</name>
    <dbReference type="NCBI Taxonomy" id="62062"/>
    <lineage>
        <taxon>Eukaryota</taxon>
        <taxon>Metazoa</taxon>
        <taxon>Chordata</taxon>
        <taxon>Craniata</taxon>
        <taxon>Vertebrata</taxon>
        <taxon>Euteleostomi</taxon>
        <taxon>Actinopterygii</taxon>
        <taxon>Neopterygii</taxon>
        <taxon>Teleostei</taxon>
        <taxon>Protacanthopterygii</taxon>
        <taxon>Salmoniformes</taxon>
        <taxon>Salmonidae</taxon>
        <taxon>Salmoninae</taxon>
        <taxon>Hucho</taxon>
    </lineage>
</organism>
<dbReference type="GO" id="GO:0005615">
    <property type="term" value="C:extracellular space"/>
    <property type="evidence" value="ECO:0007669"/>
    <property type="project" value="UniProtKB-KW"/>
</dbReference>
<keyword evidence="9" id="KW-1185">Reference proteome</keyword>
<name>A0A4W5QGH9_9TELE</name>
<proteinExistence type="inferred from homology"/>
<keyword evidence="3" id="KW-0202">Cytokine</keyword>
<feature type="chain" id="PRO_5021463054" evidence="7">
    <location>
        <begin position="25"/>
        <end position="158"/>
    </location>
</feature>
<dbReference type="PANTHER" id="PTHR11419">
    <property type="entry name" value="INTERFERON GAMMA"/>
    <property type="match status" value="1"/>
</dbReference>
<dbReference type="InterPro" id="IPR002069">
    <property type="entry name" value="Interferon_gamma"/>
</dbReference>
<feature type="region of interest" description="Disordered" evidence="6">
    <location>
        <begin position="138"/>
        <end position="158"/>
    </location>
</feature>
<evidence type="ECO:0000313" key="9">
    <source>
        <dbReference type="Proteomes" id="UP000314982"/>
    </source>
</evidence>
<reference evidence="8" key="3">
    <citation type="submission" date="2025-09" db="UniProtKB">
        <authorList>
            <consortium name="Ensembl"/>
        </authorList>
    </citation>
    <scope>IDENTIFICATION</scope>
</reference>
<dbReference type="InterPro" id="IPR009079">
    <property type="entry name" value="4_helix_cytokine-like_core"/>
</dbReference>